<dbReference type="GO" id="GO:0009073">
    <property type="term" value="P:aromatic amino acid family biosynthetic process"/>
    <property type="evidence" value="ECO:0007669"/>
    <property type="project" value="UniProtKB-UniRule"/>
</dbReference>
<dbReference type="InterPro" id="IPR008243">
    <property type="entry name" value="Chorismate_mutase_AroH"/>
</dbReference>
<feature type="binding site" evidence="2">
    <location>
        <position position="6"/>
    </location>
    <ligand>
        <name>prephenate</name>
        <dbReference type="ChEBI" id="CHEBI:29934"/>
    </ligand>
</feature>
<evidence type="ECO:0000256" key="2">
    <source>
        <dbReference type="PIRSR" id="PIRSR005965-1"/>
    </source>
</evidence>
<dbReference type="CDD" id="cd02185">
    <property type="entry name" value="AroH"/>
    <property type="match status" value="1"/>
</dbReference>
<feature type="binding site" evidence="2">
    <location>
        <position position="88"/>
    </location>
    <ligand>
        <name>prephenate</name>
        <dbReference type="ChEBI" id="CHEBI:29934"/>
    </ligand>
</feature>
<proteinExistence type="predicted"/>
<evidence type="ECO:0000313" key="5">
    <source>
        <dbReference type="Proteomes" id="UP000223596"/>
    </source>
</evidence>
<name>A0AB36TFX4_ACETH</name>
<dbReference type="InterPro" id="IPR035959">
    <property type="entry name" value="RutC-like_sf"/>
</dbReference>
<accession>A0AB36TFX4</accession>
<keyword evidence="2 3" id="KW-0057">Aromatic amino acid biosynthesis</keyword>
<dbReference type="SUPFAM" id="SSF55298">
    <property type="entry name" value="YjgF-like"/>
    <property type="match status" value="1"/>
</dbReference>
<keyword evidence="2 3" id="KW-0028">Amino-acid biosynthesis</keyword>
<dbReference type="GO" id="GO:0008652">
    <property type="term" value="P:amino acid biosynthetic process"/>
    <property type="evidence" value="ECO:0007669"/>
    <property type="project" value="UniProtKB-UniRule"/>
</dbReference>
<comment type="caution">
    <text evidence="4">The sequence shown here is derived from an EMBL/GenBank/DDBJ whole genome shotgun (WGS) entry which is preliminary data.</text>
</comment>
<dbReference type="PANTHER" id="PTHR21164">
    <property type="entry name" value="CHORISMATE MUTASE"/>
    <property type="match status" value="1"/>
</dbReference>
<dbReference type="RefSeq" id="WP_003516211.1">
    <property type="nucleotide sequence ID" value="NZ_CP013828.1"/>
</dbReference>
<dbReference type="GO" id="GO:0004106">
    <property type="term" value="F:chorismate mutase activity"/>
    <property type="evidence" value="ECO:0007669"/>
    <property type="project" value="UniProtKB-UniRule"/>
</dbReference>
<dbReference type="PROSITE" id="PS51167">
    <property type="entry name" value="CHORISMATE_MUT_1"/>
    <property type="match status" value="1"/>
</dbReference>
<feature type="binding site" evidence="2">
    <location>
        <position position="106"/>
    </location>
    <ligand>
        <name>prephenate</name>
        <dbReference type="ChEBI" id="CHEBI:29934"/>
    </ligand>
</feature>
<dbReference type="EMBL" id="PDBW01000001">
    <property type="protein sequence ID" value="PFH02792.1"/>
    <property type="molecule type" value="Genomic_DNA"/>
</dbReference>
<dbReference type="PIRSF" id="PIRSF005965">
    <property type="entry name" value="Chor_mut_AroH"/>
    <property type="match status" value="1"/>
</dbReference>
<dbReference type="Gene3D" id="3.30.1330.40">
    <property type="entry name" value="RutC-like"/>
    <property type="match status" value="1"/>
</dbReference>
<keyword evidence="3" id="KW-0413">Isomerase</keyword>
<protein>
    <recommendedName>
        <fullName evidence="1 3">chorismate mutase</fullName>
        <ecNumber evidence="1 3">5.4.99.5</ecNumber>
    </recommendedName>
</protein>
<evidence type="ECO:0000256" key="3">
    <source>
        <dbReference type="PROSITE-ProRule" id="PRU00514"/>
    </source>
</evidence>
<dbReference type="GO" id="GO:0046417">
    <property type="term" value="P:chorismate metabolic process"/>
    <property type="evidence" value="ECO:0007669"/>
    <property type="project" value="TreeGrafter"/>
</dbReference>
<dbReference type="PANTHER" id="PTHR21164:SF0">
    <property type="entry name" value="CHORISMATE MUTASE AROH"/>
    <property type="match status" value="1"/>
</dbReference>
<organism evidence="4 5">
    <name type="scientific">Acetivibrio thermocellus AD2</name>
    <dbReference type="NCBI Taxonomy" id="1138384"/>
    <lineage>
        <taxon>Bacteria</taxon>
        <taxon>Bacillati</taxon>
        <taxon>Bacillota</taxon>
        <taxon>Clostridia</taxon>
        <taxon>Eubacteriales</taxon>
        <taxon>Oscillospiraceae</taxon>
        <taxon>Acetivibrio</taxon>
    </lineage>
</organism>
<dbReference type="Proteomes" id="UP000223596">
    <property type="component" value="Unassembled WGS sequence"/>
</dbReference>
<dbReference type="Pfam" id="PF07736">
    <property type="entry name" value="CM_1"/>
    <property type="match status" value="1"/>
</dbReference>
<dbReference type="GeneID" id="35803436"/>
<dbReference type="NCBIfam" id="TIGR01796">
    <property type="entry name" value="CM_mono_aroH"/>
    <property type="match status" value="1"/>
</dbReference>
<dbReference type="SMR" id="A0AB36TFX4"/>
<evidence type="ECO:0000313" key="4">
    <source>
        <dbReference type="EMBL" id="PFH02792.1"/>
    </source>
</evidence>
<comment type="catalytic activity">
    <reaction evidence="3">
        <text>chorismate = prephenate</text>
        <dbReference type="Rhea" id="RHEA:13897"/>
        <dbReference type="ChEBI" id="CHEBI:29748"/>
        <dbReference type="ChEBI" id="CHEBI:29934"/>
        <dbReference type="EC" id="5.4.99.5"/>
    </reaction>
</comment>
<reference evidence="4 5" key="1">
    <citation type="submission" date="2017-09" db="EMBL/GenBank/DDBJ databases">
        <title>Evaluation of Pacific Biosciences Sequencing Technology to Finishing C. thermocellum Genome Sequences.</title>
        <authorList>
            <person name="Brown S."/>
        </authorList>
    </citation>
    <scope>NUCLEOTIDE SEQUENCE [LARGE SCALE GENOMIC DNA]</scope>
    <source>
        <strain evidence="4 5">AD2</strain>
    </source>
</reference>
<dbReference type="EC" id="5.4.99.5" evidence="1 3"/>
<evidence type="ECO:0000256" key="1">
    <source>
        <dbReference type="NCBIfam" id="TIGR01796"/>
    </source>
</evidence>
<dbReference type="AlphaFoldDB" id="A0AB36TFX4"/>
<sequence length="118" mass="13096">MVWAIRGATTVSDNTADEIVAETQKLLKEMAEKNGLEEDDIISIIFTVTKDLDAAFPAIAARNMGWTSTALMCMNEIDVPGSLEKCIRVMMHVNTDKDKKDIKHVYLNGAKVLRPDLT</sequence>
<gene>
    <name evidence="4" type="ORF">M972_111580</name>
</gene>